<organism evidence="1">
    <name type="scientific">Arundo donax</name>
    <name type="common">Giant reed</name>
    <name type="synonym">Donax arundinaceus</name>
    <dbReference type="NCBI Taxonomy" id="35708"/>
    <lineage>
        <taxon>Eukaryota</taxon>
        <taxon>Viridiplantae</taxon>
        <taxon>Streptophyta</taxon>
        <taxon>Embryophyta</taxon>
        <taxon>Tracheophyta</taxon>
        <taxon>Spermatophyta</taxon>
        <taxon>Magnoliopsida</taxon>
        <taxon>Liliopsida</taxon>
        <taxon>Poales</taxon>
        <taxon>Poaceae</taxon>
        <taxon>PACMAD clade</taxon>
        <taxon>Arundinoideae</taxon>
        <taxon>Arundineae</taxon>
        <taxon>Arundo</taxon>
    </lineage>
</organism>
<protein>
    <submittedName>
        <fullName evidence="1">Uncharacterized protein</fullName>
    </submittedName>
</protein>
<reference evidence="1" key="1">
    <citation type="submission" date="2014-09" db="EMBL/GenBank/DDBJ databases">
        <authorList>
            <person name="Magalhaes I.L.F."/>
            <person name="Oliveira U."/>
            <person name="Santos F.R."/>
            <person name="Vidigal T.H.D.A."/>
            <person name="Brescovit A.D."/>
            <person name="Santos A.J."/>
        </authorList>
    </citation>
    <scope>NUCLEOTIDE SEQUENCE</scope>
    <source>
        <tissue evidence="1">Shoot tissue taken approximately 20 cm above the soil surface</tissue>
    </source>
</reference>
<dbReference type="EMBL" id="GBRH01226380">
    <property type="protein sequence ID" value="JAD71515.1"/>
    <property type="molecule type" value="Transcribed_RNA"/>
</dbReference>
<reference evidence="1" key="2">
    <citation type="journal article" date="2015" name="Data Brief">
        <title>Shoot transcriptome of the giant reed, Arundo donax.</title>
        <authorList>
            <person name="Barrero R.A."/>
            <person name="Guerrero F.D."/>
            <person name="Moolhuijzen P."/>
            <person name="Goolsby J.A."/>
            <person name="Tidwell J."/>
            <person name="Bellgard S.E."/>
            <person name="Bellgard M.I."/>
        </authorList>
    </citation>
    <scope>NUCLEOTIDE SEQUENCE</scope>
    <source>
        <tissue evidence="1">Shoot tissue taken approximately 20 cm above the soil surface</tissue>
    </source>
</reference>
<name>A0A0A9CDN8_ARUDO</name>
<proteinExistence type="predicted"/>
<dbReference type="AlphaFoldDB" id="A0A0A9CDN8"/>
<evidence type="ECO:0000313" key="1">
    <source>
        <dbReference type="EMBL" id="JAD71515.1"/>
    </source>
</evidence>
<sequence>MLLSIERMMQDERVARTGLETGGVRV</sequence>
<accession>A0A0A9CDN8</accession>